<organism evidence="19 20">
    <name type="scientific">Kockovaella imperatae</name>
    <dbReference type="NCBI Taxonomy" id="4999"/>
    <lineage>
        <taxon>Eukaryota</taxon>
        <taxon>Fungi</taxon>
        <taxon>Dikarya</taxon>
        <taxon>Basidiomycota</taxon>
        <taxon>Agaricomycotina</taxon>
        <taxon>Tremellomycetes</taxon>
        <taxon>Tremellales</taxon>
        <taxon>Cuniculitremaceae</taxon>
        <taxon>Kockovaella</taxon>
    </lineage>
</organism>
<dbReference type="Pfam" id="PF02373">
    <property type="entry name" value="JmjC"/>
    <property type="match status" value="1"/>
</dbReference>
<comment type="caution">
    <text evidence="19">The sequence shown here is derived from an EMBL/GenBank/DDBJ whole genome shotgun (WGS) entry which is preliminary data.</text>
</comment>
<feature type="compositionally biased region" description="Polar residues" evidence="17">
    <location>
        <begin position="172"/>
        <end position="199"/>
    </location>
</feature>
<evidence type="ECO:0000256" key="6">
    <source>
        <dbReference type="ARBA" id="ARBA00022771"/>
    </source>
</evidence>
<keyword evidence="5" id="KW-0479">Metal-binding</keyword>
<evidence type="ECO:0000256" key="12">
    <source>
        <dbReference type="ARBA" id="ARBA00023015"/>
    </source>
</evidence>
<keyword evidence="11" id="KW-0408">Iron</keyword>
<sequence length="866" mass="96318">MTDMEEDSTELKCPLCPESGPPTGLKKNDHDDGDGNVEVTVKDEDEASSSTAQQQQQHDQTSDTRESPDLYWIECSRCKEWYHSVCLLTNKEQGKRSVPAEIIAEAEAEGAEGVWSDWTGWVDRWYCPSCISWSVDPTNDKRPHHPLVATLNKRTFPPKKSTHRVEKRSSERTASPGTTSKKPRLSSTISDTSAINQKDPSAPGDVKAKARPKRQAALNRPDYHALHHHIATPTAKWLELIANPQHFDVVISEGNFPRVPAEILTKSWIDSSTLPSQGESSSQSYPNRLPPSLFFGPDREPLIIKPEDGGFEGLGGKIPGKNFTVADVGRLVGMDRMVDVIDVASQQSSQWPLAKWVEYVQSRKNRHSDPGPSSKTYNIISLEISGTDLAKKVKPPRLVSEIDWVDNFWNFGPAGKNAAKEASEQARQEAEDGVATAAKSEAKGKAPATWPKVQLYCLMGAKGSWTDWHVDFAASSVYYTVHTGAKTFFFIRPTPKNLAAYAEWSGSYELQQNTWLGSMCDEVRKVTLHAGDTMIIPSGYIHAVHTPADSIVFGGNFLHSFNIQAQLRLRQIEIDTKVPQRFRFPFFDRLCWYVAEKYCAELRSLHAYRPRATAHAPTPPSTVVLDGLYALAQFLVDQASILEDPRAEDKRRKLIHDRIPAEIVHDPSGLARELLWRVQRELPHLDVPDTHPRSAGAKGMPNGTKKGKGLVMLPSKPKSRVWNFTPPPWEQNNHPVKESTNVLYAPRPSASSPAPGIARSSRNEKAEATVHVYSQNRSRVRDLDDGSTVLEEQRVEFTERRVIWLPQQGFKLAEHEDVPLGSHQSTHTNGLENAKPDMTGTDAANGSALVTESNTTVQDDGGLPIH</sequence>
<dbReference type="InterPro" id="IPR013083">
    <property type="entry name" value="Znf_RING/FYVE/PHD"/>
</dbReference>
<evidence type="ECO:0000256" key="3">
    <source>
        <dbReference type="ARBA" id="ARBA00008037"/>
    </source>
</evidence>
<feature type="region of interest" description="Disordered" evidence="17">
    <location>
        <begin position="819"/>
        <end position="866"/>
    </location>
</feature>
<dbReference type="RefSeq" id="XP_021872195.1">
    <property type="nucleotide sequence ID" value="XM_022015259.1"/>
</dbReference>
<name>A0A1Y1UJP6_9TREE</name>
<comment type="cofactor">
    <cofactor evidence="1">
        <name>Fe(2+)</name>
        <dbReference type="ChEBI" id="CHEBI:29033"/>
    </cofactor>
</comment>
<evidence type="ECO:0000256" key="1">
    <source>
        <dbReference type="ARBA" id="ARBA00001954"/>
    </source>
</evidence>
<evidence type="ECO:0000259" key="18">
    <source>
        <dbReference type="PROSITE" id="PS51184"/>
    </source>
</evidence>
<dbReference type="SMART" id="SM00558">
    <property type="entry name" value="JmjC"/>
    <property type="match status" value="1"/>
</dbReference>
<dbReference type="AlphaFoldDB" id="A0A1Y1UJP6"/>
<dbReference type="EC" id="1.14.11.27" evidence="4"/>
<evidence type="ECO:0000313" key="20">
    <source>
        <dbReference type="Proteomes" id="UP000193218"/>
    </source>
</evidence>
<feature type="region of interest" description="Disordered" evidence="17">
    <location>
        <begin position="138"/>
        <end position="222"/>
    </location>
</feature>
<evidence type="ECO:0000256" key="17">
    <source>
        <dbReference type="SAM" id="MobiDB-lite"/>
    </source>
</evidence>
<keyword evidence="13" id="KW-0804">Transcription</keyword>
<dbReference type="OrthoDB" id="5876800at2759"/>
<dbReference type="SMART" id="SM00249">
    <property type="entry name" value="PHD"/>
    <property type="match status" value="1"/>
</dbReference>
<feature type="region of interest" description="Disordered" evidence="17">
    <location>
        <begin position="1"/>
        <end position="66"/>
    </location>
</feature>
<dbReference type="Gene3D" id="3.30.40.10">
    <property type="entry name" value="Zinc/RING finger domain, C3HC4 (zinc finger)"/>
    <property type="match status" value="1"/>
</dbReference>
<dbReference type="GO" id="GO:0140680">
    <property type="term" value="F:histone H3K36me/H3K36me2 demethylase activity"/>
    <property type="evidence" value="ECO:0007669"/>
    <property type="project" value="UniProtKB-EC"/>
</dbReference>
<keyword evidence="12" id="KW-0805">Transcription regulation</keyword>
<evidence type="ECO:0000256" key="5">
    <source>
        <dbReference type="ARBA" id="ARBA00022723"/>
    </source>
</evidence>
<proteinExistence type="inferred from homology"/>
<evidence type="ECO:0000256" key="7">
    <source>
        <dbReference type="ARBA" id="ARBA00022833"/>
    </source>
</evidence>
<evidence type="ECO:0000256" key="14">
    <source>
        <dbReference type="ARBA" id="ARBA00023242"/>
    </source>
</evidence>
<feature type="compositionally biased region" description="Polar residues" evidence="17">
    <location>
        <begin position="842"/>
        <end position="858"/>
    </location>
</feature>
<comment type="catalytic activity">
    <reaction evidence="16">
        <text>N(6),N(6)-dimethyl-L-lysyl(36)-[histone H3] + 2 2-oxoglutarate + 2 O2 = L-lysyl(36)-[histone H3] + 2 formaldehyde + 2 succinate + 2 CO2</text>
        <dbReference type="Rhea" id="RHEA:42032"/>
        <dbReference type="Rhea" id="RHEA-COMP:9785"/>
        <dbReference type="Rhea" id="RHEA-COMP:9787"/>
        <dbReference type="ChEBI" id="CHEBI:15379"/>
        <dbReference type="ChEBI" id="CHEBI:16526"/>
        <dbReference type="ChEBI" id="CHEBI:16810"/>
        <dbReference type="ChEBI" id="CHEBI:16842"/>
        <dbReference type="ChEBI" id="CHEBI:29969"/>
        <dbReference type="ChEBI" id="CHEBI:30031"/>
        <dbReference type="ChEBI" id="CHEBI:61976"/>
        <dbReference type="EC" id="1.14.11.27"/>
    </reaction>
</comment>
<comment type="subcellular location">
    <subcellularLocation>
        <location evidence="2">Nucleus</location>
    </subcellularLocation>
</comment>
<keyword evidence="10" id="KW-0560">Oxidoreductase</keyword>
<dbReference type="InterPro" id="IPR050690">
    <property type="entry name" value="JHDM1_Histone_Demethylase"/>
</dbReference>
<dbReference type="Gene3D" id="2.60.120.650">
    <property type="entry name" value="Cupin"/>
    <property type="match status" value="1"/>
</dbReference>
<evidence type="ECO:0000256" key="10">
    <source>
        <dbReference type="ARBA" id="ARBA00023002"/>
    </source>
</evidence>
<evidence type="ECO:0000256" key="2">
    <source>
        <dbReference type="ARBA" id="ARBA00004123"/>
    </source>
</evidence>
<dbReference type="PANTHER" id="PTHR23123">
    <property type="entry name" value="PHD/F-BOX CONTAINING PROTEIN"/>
    <property type="match status" value="1"/>
</dbReference>
<dbReference type="Proteomes" id="UP000193218">
    <property type="component" value="Unassembled WGS sequence"/>
</dbReference>
<dbReference type="EMBL" id="NBSH01000004">
    <property type="protein sequence ID" value="ORX38273.1"/>
    <property type="molecule type" value="Genomic_DNA"/>
</dbReference>
<reference evidence="19 20" key="1">
    <citation type="submission" date="2017-03" db="EMBL/GenBank/DDBJ databases">
        <title>Widespread Adenine N6-methylation of Active Genes in Fungi.</title>
        <authorList>
            <consortium name="DOE Joint Genome Institute"/>
            <person name="Mondo S.J."/>
            <person name="Dannebaum R.O."/>
            <person name="Kuo R.C."/>
            <person name="Louie K.B."/>
            <person name="Bewick A.J."/>
            <person name="Labutti K."/>
            <person name="Haridas S."/>
            <person name="Kuo A."/>
            <person name="Salamov A."/>
            <person name="Ahrendt S.R."/>
            <person name="Lau R."/>
            <person name="Bowen B.P."/>
            <person name="Lipzen A."/>
            <person name="Sullivan W."/>
            <person name="Andreopoulos W.B."/>
            <person name="Clum A."/>
            <person name="Lindquist E."/>
            <person name="Daum C."/>
            <person name="Northen T.R."/>
            <person name="Ramamoorthy G."/>
            <person name="Schmitz R.J."/>
            <person name="Gryganskyi A."/>
            <person name="Culley D."/>
            <person name="Magnuson J."/>
            <person name="James T.Y."/>
            <person name="O'Malley M.A."/>
            <person name="Stajich J.E."/>
            <person name="Spatafora J.W."/>
            <person name="Visel A."/>
            <person name="Grigoriev I.V."/>
        </authorList>
    </citation>
    <scope>NUCLEOTIDE SEQUENCE [LARGE SCALE GENOMIC DNA]</scope>
    <source>
        <strain evidence="19 20">NRRL Y-17943</strain>
    </source>
</reference>
<keyword evidence="7" id="KW-0862">Zinc</keyword>
<keyword evidence="6" id="KW-0863">Zinc-finger</keyword>
<dbReference type="InterPro" id="IPR003347">
    <property type="entry name" value="JmjC_dom"/>
</dbReference>
<evidence type="ECO:0000256" key="16">
    <source>
        <dbReference type="ARBA" id="ARBA00047915"/>
    </source>
</evidence>
<gene>
    <name evidence="19" type="ORF">BD324DRAFT_620219</name>
</gene>
<feature type="compositionally biased region" description="Polar residues" evidence="17">
    <location>
        <begin position="822"/>
        <end position="831"/>
    </location>
</feature>
<keyword evidence="14" id="KW-0539">Nucleus</keyword>
<dbReference type="InterPro" id="IPR001965">
    <property type="entry name" value="Znf_PHD"/>
</dbReference>
<evidence type="ECO:0000313" key="19">
    <source>
        <dbReference type="EMBL" id="ORX38273.1"/>
    </source>
</evidence>
<keyword evidence="8" id="KW-0156">Chromatin regulator</keyword>
<accession>A0A1Y1UJP6</accession>
<evidence type="ECO:0000256" key="11">
    <source>
        <dbReference type="ARBA" id="ARBA00023004"/>
    </source>
</evidence>
<protein>
    <recommendedName>
        <fullName evidence="4">[histone H3]-dimethyl-L-lysine(36) demethylase</fullName>
        <ecNumber evidence="4">1.14.11.27</ecNumber>
    </recommendedName>
    <alternativeName>
        <fullName evidence="15">[Histone-H3]-lysine-36 demethylase 1</fullName>
    </alternativeName>
</protein>
<dbReference type="PROSITE" id="PS51184">
    <property type="entry name" value="JMJC"/>
    <property type="match status" value="1"/>
</dbReference>
<evidence type="ECO:0000256" key="13">
    <source>
        <dbReference type="ARBA" id="ARBA00023163"/>
    </source>
</evidence>
<keyword evidence="20" id="KW-1185">Reference proteome</keyword>
<dbReference type="GeneID" id="33557067"/>
<feature type="domain" description="JmjC" evidence="18">
    <location>
        <begin position="384"/>
        <end position="574"/>
    </location>
</feature>
<comment type="similarity">
    <text evidence="3">Belongs to the JHDM1 histone demethylase family.</text>
</comment>
<dbReference type="InParanoid" id="A0A1Y1UJP6"/>
<dbReference type="STRING" id="4999.A0A1Y1UJP6"/>
<dbReference type="GO" id="GO:0008270">
    <property type="term" value="F:zinc ion binding"/>
    <property type="evidence" value="ECO:0007669"/>
    <property type="project" value="UniProtKB-KW"/>
</dbReference>
<dbReference type="InterPro" id="IPR041070">
    <property type="entry name" value="JHD"/>
</dbReference>
<dbReference type="SUPFAM" id="SSF51197">
    <property type="entry name" value="Clavaminate synthase-like"/>
    <property type="match status" value="1"/>
</dbReference>
<dbReference type="Pfam" id="PF17811">
    <property type="entry name" value="JHD"/>
    <property type="match status" value="1"/>
</dbReference>
<feature type="region of interest" description="Disordered" evidence="17">
    <location>
        <begin position="686"/>
        <end position="710"/>
    </location>
</feature>
<feature type="compositionally biased region" description="Low complexity" evidence="17">
    <location>
        <begin position="48"/>
        <end position="59"/>
    </location>
</feature>
<evidence type="ECO:0000256" key="4">
    <source>
        <dbReference type="ARBA" id="ARBA00013246"/>
    </source>
</evidence>
<keyword evidence="9" id="KW-0223">Dioxygenase</keyword>
<dbReference type="CDD" id="cd02208">
    <property type="entry name" value="cupin_RmlC-like"/>
    <property type="match status" value="1"/>
</dbReference>
<dbReference type="GO" id="GO:0005634">
    <property type="term" value="C:nucleus"/>
    <property type="evidence" value="ECO:0007669"/>
    <property type="project" value="UniProtKB-SubCell"/>
</dbReference>
<evidence type="ECO:0000256" key="9">
    <source>
        <dbReference type="ARBA" id="ARBA00022964"/>
    </source>
</evidence>
<evidence type="ECO:0000256" key="8">
    <source>
        <dbReference type="ARBA" id="ARBA00022853"/>
    </source>
</evidence>
<evidence type="ECO:0000256" key="15">
    <source>
        <dbReference type="ARBA" id="ARBA00031083"/>
    </source>
</evidence>